<protein>
    <submittedName>
        <fullName evidence="1">Uncharacterized protein</fullName>
    </submittedName>
</protein>
<sequence length="47" mass="5484">MSRYEEFAPSGFVIMFKSAFVKCYGNCFINEQFLYDNKELSCNGEIL</sequence>
<organism evidence="1">
    <name type="scientific">Anguilla anguilla</name>
    <name type="common">European freshwater eel</name>
    <name type="synonym">Muraena anguilla</name>
    <dbReference type="NCBI Taxonomy" id="7936"/>
    <lineage>
        <taxon>Eukaryota</taxon>
        <taxon>Metazoa</taxon>
        <taxon>Chordata</taxon>
        <taxon>Craniata</taxon>
        <taxon>Vertebrata</taxon>
        <taxon>Euteleostomi</taxon>
        <taxon>Actinopterygii</taxon>
        <taxon>Neopterygii</taxon>
        <taxon>Teleostei</taxon>
        <taxon>Anguilliformes</taxon>
        <taxon>Anguillidae</taxon>
        <taxon>Anguilla</taxon>
    </lineage>
</organism>
<dbReference type="AlphaFoldDB" id="A0A0E9W798"/>
<accession>A0A0E9W798</accession>
<name>A0A0E9W798_ANGAN</name>
<reference evidence="1" key="1">
    <citation type="submission" date="2014-11" db="EMBL/GenBank/DDBJ databases">
        <authorList>
            <person name="Amaro Gonzalez C."/>
        </authorList>
    </citation>
    <scope>NUCLEOTIDE SEQUENCE</scope>
</reference>
<reference evidence="1" key="2">
    <citation type="journal article" date="2015" name="Fish Shellfish Immunol.">
        <title>Early steps in the European eel (Anguilla anguilla)-Vibrio vulnificus interaction in the gills: Role of the RtxA13 toxin.</title>
        <authorList>
            <person name="Callol A."/>
            <person name="Pajuelo D."/>
            <person name="Ebbesson L."/>
            <person name="Teles M."/>
            <person name="MacKenzie S."/>
            <person name="Amaro C."/>
        </authorList>
    </citation>
    <scope>NUCLEOTIDE SEQUENCE</scope>
</reference>
<evidence type="ECO:0000313" key="1">
    <source>
        <dbReference type="EMBL" id="JAH86234.1"/>
    </source>
</evidence>
<dbReference type="EMBL" id="GBXM01022343">
    <property type="protein sequence ID" value="JAH86234.1"/>
    <property type="molecule type" value="Transcribed_RNA"/>
</dbReference>
<proteinExistence type="predicted"/>